<feature type="domain" description="Deoxynucleoside kinase" evidence="1">
    <location>
        <begin position="7"/>
        <end position="207"/>
    </location>
</feature>
<evidence type="ECO:0000259" key="1">
    <source>
        <dbReference type="Pfam" id="PF01712"/>
    </source>
</evidence>
<dbReference type="CDD" id="cd01673">
    <property type="entry name" value="dNK"/>
    <property type="match status" value="1"/>
</dbReference>
<proteinExistence type="predicted"/>
<comment type="caution">
    <text evidence="2">The sequence shown here is derived from an EMBL/GenBank/DDBJ whole genome shotgun (WGS) entry which is preliminary data.</text>
</comment>
<evidence type="ECO:0000313" key="2">
    <source>
        <dbReference type="EMBL" id="GLO64232.1"/>
    </source>
</evidence>
<dbReference type="InterPro" id="IPR027417">
    <property type="entry name" value="P-loop_NTPase"/>
</dbReference>
<reference evidence="2 3" key="1">
    <citation type="submission" date="2023-02" db="EMBL/GenBank/DDBJ databases">
        <title>Oceanobacillus kimchii IFOP_LL358 isolated form Alexandrium catenella lab strain.</title>
        <authorList>
            <person name="Gajardo G."/>
            <person name="Ueki S."/>
            <person name="Maruyama F."/>
        </authorList>
    </citation>
    <scope>NUCLEOTIDE SEQUENCE [LARGE SCALE GENOMIC DNA]</scope>
    <source>
        <strain evidence="2 3">IFOP_LL358</strain>
    </source>
</reference>
<dbReference type="Gene3D" id="3.40.50.300">
    <property type="entry name" value="P-loop containing nucleotide triphosphate hydrolases"/>
    <property type="match status" value="1"/>
</dbReference>
<dbReference type="InterPro" id="IPR050566">
    <property type="entry name" value="Deoxyribonucleoside_kinase"/>
</dbReference>
<dbReference type="PANTHER" id="PTHR10513:SF46">
    <property type="entry name" value="DEOXYGUANOSINE KINASE"/>
    <property type="match status" value="1"/>
</dbReference>
<dbReference type="InterPro" id="IPR031314">
    <property type="entry name" value="DNK_dom"/>
</dbReference>
<evidence type="ECO:0000313" key="3">
    <source>
        <dbReference type="Proteomes" id="UP001275436"/>
    </source>
</evidence>
<dbReference type="EMBL" id="BSKO01000001">
    <property type="protein sequence ID" value="GLO64232.1"/>
    <property type="molecule type" value="Genomic_DNA"/>
</dbReference>
<dbReference type="Proteomes" id="UP001275436">
    <property type="component" value="Unassembled WGS sequence"/>
</dbReference>
<dbReference type="SUPFAM" id="SSF52540">
    <property type="entry name" value="P-loop containing nucleoside triphosphate hydrolases"/>
    <property type="match status" value="1"/>
</dbReference>
<name>A0ABQ5TDY6_9BACI</name>
<dbReference type="InterPro" id="IPR002624">
    <property type="entry name" value="DCK/DGK"/>
</dbReference>
<organism evidence="2 3">
    <name type="scientific">Oceanobacillus kimchii</name>
    <dbReference type="NCBI Taxonomy" id="746691"/>
    <lineage>
        <taxon>Bacteria</taxon>
        <taxon>Bacillati</taxon>
        <taxon>Bacillota</taxon>
        <taxon>Bacilli</taxon>
        <taxon>Bacillales</taxon>
        <taxon>Bacillaceae</taxon>
        <taxon>Oceanobacillus</taxon>
    </lineage>
</organism>
<protein>
    <submittedName>
        <fullName evidence="2">Deoxyguanosine kinase</fullName>
    </submittedName>
</protein>
<keyword evidence="2" id="KW-0418">Kinase</keyword>
<gene>
    <name evidence="2" type="ORF">MACH08_00160</name>
</gene>
<keyword evidence="3" id="KW-1185">Reference proteome</keyword>
<dbReference type="Pfam" id="PF01712">
    <property type="entry name" value="dNK"/>
    <property type="match status" value="1"/>
</dbReference>
<keyword evidence="2" id="KW-0808">Transferase</keyword>
<accession>A0ABQ5TDY6</accession>
<dbReference type="RefSeq" id="WP_069685055.1">
    <property type="nucleotide sequence ID" value="NZ_BSKO01000001.1"/>
</dbReference>
<dbReference type="PANTHER" id="PTHR10513">
    <property type="entry name" value="DEOXYNUCLEOSIDE KINASE"/>
    <property type="match status" value="1"/>
</dbReference>
<sequence>MTDVPFIAIEGPIGIGKTSLAKKLSDHFEFHLLKEIVEENPFLGKFYENINEWSFQTEMFFLCNRFKQLEDINRDYLQQKQSVIADYHITKNMIFAKRTLQQDKLEKYEKIYQILTEDMPTPNILIYIHADLDTILKRIRMRGREVEQQIDPEYLRQLSADYEAFMLEFERTHPHIPVLRIDGDQMDFVQYQDHLEKIIGDVKSLIHEHCDALPSN</sequence>
<dbReference type="PIRSF" id="PIRSF000705">
    <property type="entry name" value="DNK"/>
    <property type="match status" value="1"/>
</dbReference>
<dbReference type="GO" id="GO:0016301">
    <property type="term" value="F:kinase activity"/>
    <property type="evidence" value="ECO:0007669"/>
    <property type="project" value="UniProtKB-KW"/>
</dbReference>